<dbReference type="EnsemblPlants" id="AET2Gv21030600.7">
    <property type="protein sequence ID" value="AET2Gv21030600.7"/>
    <property type="gene ID" value="AET2Gv21030600"/>
</dbReference>
<evidence type="ECO:0000313" key="3">
    <source>
        <dbReference type="Proteomes" id="UP000015105"/>
    </source>
</evidence>
<evidence type="ECO:0008006" key="4">
    <source>
        <dbReference type="Google" id="ProtNLM"/>
    </source>
</evidence>
<keyword evidence="3" id="KW-1185">Reference proteome</keyword>
<feature type="signal peptide" evidence="1">
    <location>
        <begin position="1"/>
        <end position="16"/>
    </location>
</feature>
<evidence type="ECO:0000313" key="2">
    <source>
        <dbReference type="EnsemblPlants" id="AET2Gv21030600.7"/>
    </source>
</evidence>
<reference evidence="2" key="5">
    <citation type="journal article" date="2021" name="G3 (Bethesda)">
        <title>Aegilops tauschii genome assembly Aet v5.0 features greater sequence contiguity and improved annotation.</title>
        <authorList>
            <person name="Wang L."/>
            <person name="Zhu T."/>
            <person name="Rodriguez J.C."/>
            <person name="Deal K.R."/>
            <person name="Dubcovsky J."/>
            <person name="McGuire P.E."/>
            <person name="Lux T."/>
            <person name="Spannagl M."/>
            <person name="Mayer K.F.X."/>
            <person name="Baldrich P."/>
            <person name="Meyers B.C."/>
            <person name="Huo N."/>
            <person name="Gu Y.Q."/>
            <person name="Zhou H."/>
            <person name="Devos K.M."/>
            <person name="Bennetzen J.L."/>
            <person name="Unver T."/>
            <person name="Budak H."/>
            <person name="Gulick P.J."/>
            <person name="Galiba G."/>
            <person name="Kalapos B."/>
            <person name="Nelson D.R."/>
            <person name="Li P."/>
            <person name="You F.M."/>
            <person name="Luo M.C."/>
            <person name="Dvorak J."/>
        </authorList>
    </citation>
    <scope>NUCLEOTIDE SEQUENCE [LARGE SCALE GENOMIC DNA]</scope>
    <source>
        <strain evidence="2">cv. AL8/78</strain>
    </source>
</reference>
<name>A0A453CZN6_AEGTS</name>
<accession>A0A453CZN6</accession>
<dbReference type="Proteomes" id="UP000015105">
    <property type="component" value="Chromosome 2D"/>
</dbReference>
<organism evidence="2 3">
    <name type="scientific">Aegilops tauschii subsp. strangulata</name>
    <name type="common">Goatgrass</name>
    <dbReference type="NCBI Taxonomy" id="200361"/>
    <lineage>
        <taxon>Eukaryota</taxon>
        <taxon>Viridiplantae</taxon>
        <taxon>Streptophyta</taxon>
        <taxon>Embryophyta</taxon>
        <taxon>Tracheophyta</taxon>
        <taxon>Spermatophyta</taxon>
        <taxon>Magnoliopsida</taxon>
        <taxon>Liliopsida</taxon>
        <taxon>Poales</taxon>
        <taxon>Poaceae</taxon>
        <taxon>BOP clade</taxon>
        <taxon>Pooideae</taxon>
        <taxon>Triticodae</taxon>
        <taxon>Triticeae</taxon>
        <taxon>Triticinae</taxon>
        <taxon>Aegilops</taxon>
    </lineage>
</organism>
<reference evidence="3" key="2">
    <citation type="journal article" date="2017" name="Nat. Plants">
        <title>The Aegilops tauschii genome reveals multiple impacts of transposons.</title>
        <authorList>
            <person name="Zhao G."/>
            <person name="Zou C."/>
            <person name="Li K."/>
            <person name="Wang K."/>
            <person name="Li T."/>
            <person name="Gao L."/>
            <person name="Zhang X."/>
            <person name="Wang H."/>
            <person name="Yang Z."/>
            <person name="Liu X."/>
            <person name="Jiang W."/>
            <person name="Mao L."/>
            <person name="Kong X."/>
            <person name="Jiao Y."/>
            <person name="Jia J."/>
        </authorList>
    </citation>
    <scope>NUCLEOTIDE SEQUENCE [LARGE SCALE GENOMIC DNA]</scope>
    <source>
        <strain evidence="3">cv. AL8/78</strain>
    </source>
</reference>
<proteinExistence type="predicted"/>
<reference evidence="3" key="1">
    <citation type="journal article" date="2014" name="Science">
        <title>Ancient hybridizations among the ancestral genomes of bread wheat.</title>
        <authorList>
            <consortium name="International Wheat Genome Sequencing Consortium,"/>
            <person name="Marcussen T."/>
            <person name="Sandve S.R."/>
            <person name="Heier L."/>
            <person name="Spannagl M."/>
            <person name="Pfeifer M."/>
            <person name="Jakobsen K.S."/>
            <person name="Wulff B.B."/>
            <person name="Steuernagel B."/>
            <person name="Mayer K.F."/>
            <person name="Olsen O.A."/>
        </authorList>
    </citation>
    <scope>NUCLEOTIDE SEQUENCE [LARGE SCALE GENOMIC DNA]</scope>
    <source>
        <strain evidence="3">cv. AL8/78</strain>
    </source>
</reference>
<feature type="chain" id="PRO_5018983266" description="Rx N-terminal domain-containing protein" evidence="1">
    <location>
        <begin position="17"/>
        <end position="128"/>
    </location>
</feature>
<reference evidence="2" key="4">
    <citation type="submission" date="2019-03" db="UniProtKB">
        <authorList>
            <consortium name="EnsemblPlants"/>
        </authorList>
    </citation>
    <scope>IDENTIFICATION</scope>
</reference>
<reference evidence="2" key="3">
    <citation type="journal article" date="2017" name="Nature">
        <title>Genome sequence of the progenitor of the wheat D genome Aegilops tauschii.</title>
        <authorList>
            <person name="Luo M.C."/>
            <person name="Gu Y.Q."/>
            <person name="Puiu D."/>
            <person name="Wang H."/>
            <person name="Twardziok S.O."/>
            <person name="Deal K.R."/>
            <person name="Huo N."/>
            <person name="Zhu T."/>
            <person name="Wang L."/>
            <person name="Wang Y."/>
            <person name="McGuire P.E."/>
            <person name="Liu S."/>
            <person name="Long H."/>
            <person name="Ramasamy R.K."/>
            <person name="Rodriguez J.C."/>
            <person name="Van S.L."/>
            <person name="Yuan L."/>
            <person name="Wang Z."/>
            <person name="Xia Z."/>
            <person name="Xiao L."/>
            <person name="Anderson O.D."/>
            <person name="Ouyang S."/>
            <person name="Liang Y."/>
            <person name="Zimin A.V."/>
            <person name="Pertea G."/>
            <person name="Qi P."/>
            <person name="Bennetzen J.L."/>
            <person name="Dai X."/>
            <person name="Dawson M.W."/>
            <person name="Muller H.G."/>
            <person name="Kugler K."/>
            <person name="Rivarola-Duarte L."/>
            <person name="Spannagl M."/>
            <person name="Mayer K.F.X."/>
            <person name="Lu F.H."/>
            <person name="Bevan M.W."/>
            <person name="Leroy P."/>
            <person name="Li P."/>
            <person name="You F.M."/>
            <person name="Sun Q."/>
            <person name="Liu Z."/>
            <person name="Lyons E."/>
            <person name="Wicker T."/>
            <person name="Salzberg S.L."/>
            <person name="Devos K.M."/>
            <person name="Dvorak J."/>
        </authorList>
    </citation>
    <scope>NUCLEOTIDE SEQUENCE [LARGE SCALE GENOMIC DNA]</scope>
    <source>
        <strain evidence="2">cv. AL8/78</strain>
    </source>
</reference>
<sequence length="128" mass="14306">HLMEAAIAWLVETILATLLIDKLDAWIRQAGLADDIEKLKSEIRRIKMVISALKGRGIRKEALAESLALLEDHLYVRRRRRGGRARLLQAPTAGPGTRGHSHCLAACRSKRACCKRRAARCGWSRASQ</sequence>
<evidence type="ECO:0000256" key="1">
    <source>
        <dbReference type="SAM" id="SignalP"/>
    </source>
</evidence>
<dbReference type="Gramene" id="AET2Gv21030600.7">
    <property type="protein sequence ID" value="AET2Gv21030600.7"/>
    <property type="gene ID" value="AET2Gv21030600"/>
</dbReference>
<protein>
    <recommendedName>
        <fullName evidence="4">Rx N-terminal domain-containing protein</fullName>
    </recommendedName>
</protein>
<dbReference type="AlphaFoldDB" id="A0A453CZN6"/>
<keyword evidence="1" id="KW-0732">Signal</keyword>